<protein>
    <submittedName>
        <fullName evidence="3">ABC transporter substrate-binding protein</fullName>
    </submittedName>
</protein>
<dbReference type="EMBL" id="JACOPL010000001">
    <property type="protein sequence ID" value="MBC5724147.1"/>
    <property type="molecule type" value="Genomic_DNA"/>
</dbReference>
<organism evidence="3 4">
    <name type="scientific">Agathobaculum faecis</name>
    <dbReference type="NCBI Taxonomy" id="2763013"/>
    <lineage>
        <taxon>Bacteria</taxon>
        <taxon>Bacillati</taxon>
        <taxon>Bacillota</taxon>
        <taxon>Clostridia</taxon>
        <taxon>Eubacteriales</taxon>
        <taxon>Butyricicoccaceae</taxon>
        <taxon>Agathobaculum</taxon>
    </lineage>
</organism>
<keyword evidence="1" id="KW-0732">Signal</keyword>
<reference evidence="3" key="1">
    <citation type="submission" date="2020-08" db="EMBL/GenBank/DDBJ databases">
        <title>Genome public.</title>
        <authorList>
            <person name="Liu C."/>
            <person name="Sun Q."/>
        </authorList>
    </citation>
    <scope>NUCLEOTIDE SEQUENCE</scope>
    <source>
        <strain evidence="3">NSJ-28</strain>
    </source>
</reference>
<dbReference type="Proteomes" id="UP000606499">
    <property type="component" value="Unassembled WGS sequence"/>
</dbReference>
<dbReference type="Pfam" id="PF09084">
    <property type="entry name" value="NMT1"/>
    <property type="match status" value="1"/>
</dbReference>
<comment type="caution">
    <text evidence="3">The sequence shown here is derived from an EMBL/GenBank/DDBJ whole genome shotgun (WGS) entry which is preliminary data.</text>
</comment>
<dbReference type="InterPro" id="IPR015168">
    <property type="entry name" value="SsuA/THI5"/>
</dbReference>
<name>A0A923LUD5_9FIRM</name>
<dbReference type="Gene3D" id="3.40.190.10">
    <property type="entry name" value="Periplasmic binding protein-like II"/>
    <property type="match status" value="2"/>
</dbReference>
<proteinExistence type="predicted"/>
<keyword evidence="4" id="KW-1185">Reference proteome</keyword>
<dbReference type="PANTHER" id="PTHR30024:SF46">
    <property type="entry name" value="ABC TRANSPORTER, SUBSTRATE-BINDING LIPOPROTEIN"/>
    <property type="match status" value="1"/>
</dbReference>
<gene>
    <name evidence="3" type="ORF">H8S45_01480</name>
</gene>
<dbReference type="RefSeq" id="WP_159068021.1">
    <property type="nucleotide sequence ID" value="NZ_JACOPL010000001.1"/>
</dbReference>
<dbReference type="PIRSF" id="PIRSF027386">
    <property type="entry name" value="UCP027386_ABC_sbc_TM0202"/>
    <property type="match status" value="1"/>
</dbReference>
<feature type="chain" id="PRO_5038592061" evidence="1">
    <location>
        <begin position="20"/>
        <end position="340"/>
    </location>
</feature>
<evidence type="ECO:0000259" key="2">
    <source>
        <dbReference type="Pfam" id="PF09084"/>
    </source>
</evidence>
<sequence length="340" mass="36211">MKRILSGLVASVMALSLLAGCGQGDTALQEPEQQQTATVEAGYEDGVSIRVAALKGPTAMGLVQMMKDNEGDETHYQFDLYTSADEIVPLIGKDEVDIALIPTNLAATLYQRTEGGVQVLDVNAGNVLYAVSHDEALNTLEGLAGRTIYMTGKGTTPEWTLRYLLDKSGIEESDLTIAFKSEATEVVSALSQDAEAVGILPQPFATVALMQDQELSINFPLEDAWKTYSPNGQGIATGVTVVRKAFADEHPAAVAQFVQDHQQSVETVVSDPEAGAQLIEAYGIVKAPVAQLVLTNFNPVAAASGQEMKGWVSDYLEMLYGIAPDAVGGTLPDEGFYYLG</sequence>
<dbReference type="PANTHER" id="PTHR30024">
    <property type="entry name" value="ALIPHATIC SULFONATES-BINDING PROTEIN-RELATED"/>
    <property type="match status" value="1"/>
</dbReference>
<dbReference type="SUPFAM" id="SSF53850">
    <property type="entry name" value="Periplasmic binding protein-like II"/>
    <property type="match status" value="1"/>
</dbReference>
<dbReference type="AlphaFoldDB" id="A0A923LUD5"/>
<feature type="domain" description="SsuA/THI5-like" evidence="2">
    <location>
        <begin position="89"/>
        <end position="274"/>
    </location>
</feature>
<evidence type="ECO:0000313" key="4">
    <source>
        <dbReference type="Proteomes" id="UP000606499"/>
    </source>
</evidence>
<feature type="signal peptide" evidence="1">
    <location>
        <begin position="1"/>
        <end position="19"/>
    </location>
</feature>
<dbReference type="InterPro" id="IPR027024">
    <property type="entry name" value="UCP027386_ABC_sbc_TM0202"/>
</dbReference>
<accession>A0A923LUD5</accession>
<evidence type="ECO:0000256" key="1">
    <source>
        <dbReference type="SAM" id="SignalP"/>
    </source>
</evidence>
<evidence type="ECO:0000313" key="3">
    <source>
        <dbReference type="EMBL" id="MBC5724147.1"/>
    </source>
</evidence>
<dbReference type="PROSITE" id="PS51257">
    <property type="entry name" value="PROKAR_LIPOPROTEIN"/>
    <property type="match status" value="1"/>
</dbReference>